<dbReference type="InterPro" id="IPR004367">
    <property type="entry name" value="Cyclin_C-dom"/>
</dbReference>
<keyword evidence="2" id="KW-0132">Cell division</keyword>
<dbReference type="CDD" id="cd20506">
    <property type="entry name" value="CYCLIN_AtCycA-like_rpt2"/>
    <property type="match status" value="1"/>
</dbReference>
<dbReference type="SMART" id="SM00385">
    <property type="entry name" value="CYCLIN"/>
    <property type="match status" value="2"/>
</dbReference>
<dbReference type="SUPFAM" id="SSF47954">
    <property type="entry name" value="Cyclin-like"/>
    <property type="match status" value="2"/>
</dbReference>
<dbReference type="Pfam" id="PF02984">
    <property type="entry name" value="Cyclin_C"/>
    <property type="match status" value="1"/>
</dbReference>
<evidence type="ECO:0000256" key="5">
    <source>
        <dbReference type="RuleBase" id="RU000383"/>
    </source>
</evidence>
<dbReference type="Gene3D" id="1.10.472.10">
    <property type="entry name" value="Cyclin-like"/>
    <property type="match status" value="2"/>
</dbReference>
<evidence type="ECO:0000259" key="7">
    <source>
        <dbReference type="SMART" id="SM00385"/>
    </source>
</evidence>
<dbReference type="SMART" id="SM01332">
    <property type="entry name" value="Cyclin_C"/>
    <property type="match status" value="1"/>
</dbReference>
<dbReference type="CDD" id="cd20562">
    <property type="entry name" value="CYCLIN_AtCycA_like_rpt1"/>
    <property type="match status" value="1"/>
</dbReference>
<dbReference type="InterPro" id="IPR039361">
    <property type="entry name" value="Cyclin"/>
</dbReference>
<dbReference type="AlphaFoldDB" id="A0A6V7QRC8"/>
<dbReference type="GO" id="GO:0016538">
    <property type="term" value="F:cyclin-dependent protein serine/threonine kinase regulator activity"/>
    <property type="evidence" value="ECO:0007669"/>
    <property type="project" value="InterPro"/>
</dbReference>
<dbReference type="FunFam" id="1.10.472.10:FF:000167">
    <property type="entry name" value="Mitotic cyclin 6"/>
    <property type="match status" value="1"/>
</dbReference>
<dbReference type="PIRSF" id="PIRSF001771">
    <property type="entry name" value="Cyclin_A_B_D_E"/>
    <property type="match status" value="1"/>
</dbReference>
<dbReference type="InterPro" id="IPR013763">
    <property type="entry name" value="Cyclin-like_dom"/>
</dbReference>
<evidence type="ECO:0000256" key="2">
    <source>
        <dbReference type="ARBA" id="ARBA00022618"/>
    </source>
</evidence>
<dbReference type="PROSITE" id="PS00292">
    <property type="entry name" value="CYCLINS"/>
    <property type="match status" value="1"/>
</dbReference>
<dbReference type="Pfam" id="PF00134">
    <property type="entry name" value="Cyclin_N"/>
    <property type="match status" value="1"/>
</dbReference>
<dbReference type="GO" id="GO:0044772">
    <property type="term" value="P:mitotic cell cycle phase transition"/>
    <property type="evidence" value="ECO:0007669"/>
    <property type="project" value="InterPro"/>
</dbReference>
<dbReference type="InterPro" id="IPR036915">
    <property type="entry name" value="Cyclin-like_sf"/>
</dbReference>
<reference evidence="9" key="1">
    <citation type="submission" date="2020-07" db="EMBL/GenBank/DDBJ databases">
        <authorList>
            <person name="Lin J."/>
        </authorList>
    </citation>
    <scope>NUCLEOTIDE SEQUENCE</scope>
</reference>
<evidence type="ECO:0000256" key="3">
    <source>
        <dbReference type="ARBA" id="ARBA00023127"/>
    </source>
</evidence>
<feature type="domain" description="Cyclin-like" evidence="7">
    <location>
        <begin position="367"/>
        <end position="455"/>
    </location>
</feature>
<dbReference type="FunFam" id="1.10.472.10:FF:000013">
    <property type="entry name" value="Cyclin A1"/>
    <property type="match status" value="1"/>
</dbReference>
<feature type="region of interest" description="Disordered" evidence="6">
    <location>
        <begin position="30"/>
        <end position="61"/>
    </location>
</feature>
<proteinExistence type="inferred from homology"/>
<keyword evidence="4" id="KW-0131">Cell cycle</keyword>
<sequence>MKKENPVIPGYHLAVGRITRARAAANHANGASLQLVPPLRKPDRKQTQQGGSKRAASDENSQAALLTVATKNKKRAVLNDVTNVCCENSYRRCIPVAKAQSKASQQVKVVGTSKGKCSKKDFKLAAPITSGSTLVCDVTSSKNIEGVQEVAALESKEPVTLVKVEENFTESGRDLECVKDRQSIHYTDYVKETNFRDQLQLANDSKEGDSAVMGIVDIDNDKANPQMCSLYALEIYTNLCAAELVRRPCSNFMEALQRDITQSMRSILIDWLVEVSEEYKLVPDTLYLTVYIIDRFLSQNYIERQRLQLLGITCMLIASKYEEICAPRVEEFCFITDNTYSKAEVLKMETQVLSYLGYHLSVPTIKTFLRRFLRAAQASYKASSLSLGYLANYLAELTLIEYSFLKFLPSAVAASAIFLARWTLDQSDHPWNRTLEHYTSYRNMDLKATVLALHELQLNSKNCPLNSIREKYRQQKFESVATLTSPKLLPSLFC</sequence>
<keyword evidence="3 5" id="KW-0195">Cyclin</keyword>
<gene>
    <name evidence="9" type="ORF">CB5_LOCUS28678</name>
</gene>
<protein>
    <submittedName>
        <fullName evidence="9">Uncharacterized protein</fullName>
    </submittedName>
</protein>
<evidence type="ECO:0000256" key="4">
    <source>
        <dbReference type="ARBA" id="ARBA00023306"/>
    </source>
</evidence>
<evidence type="ECO:0000256" key="6">
    <source>
        <dbReference type="SAM" id="MobiDB-lite"/>
    </source>
</evidence>
<dbReference type="InterPro" id="IPR048258">
    <property type="entry name" value="Cyclins_cyclin-box"/>
</dbReference>
<dbReference type="InterPro" id="IPR046965">
    <property type="entry name" value="Cyclin_A/B-like"/>
</dbReference>
<dbReference type="EMBL" id="CAJEUB010000003">
    <property type="protein sequence ID" value="CAD1845467.1"/>
    <property type="molecule type" value="Genomic_DNA"/>
</dbReference>
<dbReference type="PANTHER" id="PTHR10177">
    <property type="entry name" value="CYCLINS"/>
    <property type="match status" value="1"/>
</dbReference>
<comment type="similarity">
    <text evidence="1">Belongs to the cyclin family. Cyclin AB subfamily.</text>
</comment>
<feature type="domain" description="Cyclin C-terminal" evidence="8">
    <location>
        <begin position="363"/>
        <end position="486"/>
    </location>
</feature>
<organism evidence="9">
    <name type="scientific">Ananas comosus var. bracteatus</name>
    <name type="common">red pineapple</name>
    <dbReference type="NCBI Taxonomy" id="296719"/>
    <lineage>
        <taxon>Eukaryota</taxon>
        <taxon>Viridiplantae</taxon>
        <taxon>Streptophyta</taxon>
        <taxon>Embryophyta</taxon>
        <taxon>Tracheophyta</taxon>
        <taxon>Spermatophyta</taxon>
        <taxon>Magnoliopsida</taxon>
        <taxon>Liliopsida</taxon>
        <taxon>Poales</taxon>
        <taxon>Bromeliaceae</taxon>
        <taxon>Bromelioideae</taxon>
        <taxon>Ananas</taxon>
    </lineage>
</organism>
<evidence type="ECO:0000259" key="8">
    <source>
        <dbReference type="SMART" id="SM01332"/>
    </source>
</evidence>
<dbReference type="InterPro" id="IPR006671">
    <property type="entry name" value="Cyclin_N"/>
</dbReference>
<dbReference type="GO" id="GO:0051301">
    <property type="term" value="P:cell division"/>
    <property type="evidence" value="ECO:0007669"/>
    <property type="project" value="UniProtKB-KW"/>
</dbReference>
<accession>A0A6V7QRC8</accession>
<evidence type="ECO:0000313" key="9">
    <source>
        <dbReference type="EMBL" id="CAD1845467.1"/>
    </source>
</evidence>
<feature type="domain" description="Cyclin-like" evidence="7">
    <location>
        <begin position="270"/>
        <end position="354"/>
    </location>
</feature>
<name>A0A6V7QRC8_ANACO</name>
<evidence type="ECO:0000256" key="1">
    <source>
        <dbReference type="ARBA" id="ARBA00006955"/>
    </source>
</evidence>